<name>A0A8R7PHH2_TRIUA</name>
<organism evidence="2 3">
    <name type="scientific">Triticum urartu</name>
    <name type="common">Red wild einkorn</name>
    <name type="synonym">Crithodium urartu</name>
    <dbReference type="NCBI Taxonomy" id="4572"/>
    <lineage>
        <taxon>Eukaryota</taxon>
        <taxon>Viridiplantae</taxon>
        <taxon>Streptophyta</taxon>
        <taxon>Embryophyta</taxon>
        <taxon>Tracheophyta</taxon>
        <taxon>Spermatophyta</taxon>
        <taxon>Magnoliopsida</taxon>
        <taxon>Liliopsida</taxon>
        <taxon>Poales</taxon>
        <taxon>Poaceae</taxon>
        <taxon>BOP clade</taxon>
        <taxon>Pooideae</taxon>
        <taxon>Triticodae</taxon>
        <taxon>Triticeae</taxon>
        <taxon>Triticinae</taxon>
        <taxon>Triticum</taxon>
    </lineage>
</organism>
<dbReference type="EnsemblPlants" id="TuG1812G0200004112.01.T03">
    <property type="protein sequence ID" value="TuG1812G0200004112.01.T03"/>
    <property type="gene ID" value="TuG1812G0200004112.01"/>
</dbReference>
<keyword evidence="3" id="KW-1185">Reference proteome</keyword>
<reference evidence="2" key="3">
    <citation type="submission" date="2022-06" db="UniProtKB">
        <authorList>
            <consortium name="EnsemblPlants"/>
        </authorList>
    </citation>
    <scope>IDENTIFICATION</scope>
</reference>
<keyword evidence="1" id="KW-0812">Transmembrane</keyword>
<keyword evidence="1" id="KW-1133">Transmembrane helix</keyword>
<reference evidence="3" key="1">
    <citation type="journal article" date="2013" name="Nature">
        <title>Draft genome of the wheat A-genome progenitor Triticum urartu.</title>
        <authorList>
            <person name="Ling H.Q."/>
            <person name="Zhao S."/>
            <person name="Liu D."/>
            <person name="Wang J."/>
            <person name="Sun H."/>
            <person name="Zhang C."/>
            <person name="Fan H."/>
            <person name="Li D."/>
            <person name="Dong L."/>
            <person name="Tao Y."/>
            <person name="Gao C."/>
            <person name="Wu H."/>
            <person name="Li Y."/>
            <person name="Cui Y."/>
            <person name="Guo X."/>
            <person name="Zheng S."/>
            <person name="Wang B."/>
            <person name="Yu K."/>
            <person name="Liang Q."/>
            <person name="Yang W."/>
            <person name="Lou X."/>
            <person name="Chen J."/>
            <person name="Feng M."/>
            <person name="Jian J."/>
            <person name="Zhang X."/>
            <person name="Luo G."/>
            <person name="Jiang Y."/>
            <person name="Liu J."/>
            <person name="Wang Z."/>
            <person name="Sha Y."/>
            <person name="Zhang B."/>
            <person name="Wu H."/>
            <person name="Tang D."/>
            <person name="Shen Q."/>
            <person name="Xue P."/>
            <person name="Zou S."/>
            <person name="Wang X."/>
            <person name="Liu X."/>
            <person name="Wang F."/>
            <person name="Yang Y."/>
            <person name="An X."/>
            <person name="Dong Z."/>
            <person name="Zhang K."/>
            <person name="Zhang X."/>
            <person name="Luo M.C."/>
            <person name="Dvorak J."/>
            <person name="Tong Y."/>
            <person name="Wang J."/>
            <person name="Yang H."/>
            <person name="Li Z."/>
            <person name="Wang D."/>
            <person name="Zhang A."/>
            <person name="Wang J."/>
        </authorList>
    </citation>
    <scope>NUCLEOTIDE SEQUENCE</scope>
    <source>
        <strain evidence="3">cv. G1812</strain>
    </source>
</reference>
<dbReference type="Proteomes" id="UP000015106">
    <property type="component" value="Chromosome 2"/>
</dbReference>
<feature type="transmembrane region" description="Helical" evidence="1">
    <location>
        <begin position="90"/>
        <end position="110"/>
    </location>
</feature>
<reference evidence="2" key="2">
    <citation type="submission" date="2018-03" db="EMBL/GenBank/DDBJ databases">
        <title>The Triticum urartu genome reveals the dynamic nature of wheat genome evolution.</title>
        <authorList>
            <person name="Ling H."/>
            <person name="Ma B."/>
            <person name="Shi X."/>
            <person name="Liu H."/>
            <person name="Dong L."/>
            <person name="Sun H."/>
            <person name="Cao Y."/>
            <person name="Gao Q."/>
            <person name="Zheng S."/>
            <person name="Li Y."/>
            <person name="Yu Y."/>
            <person name="Du H."/>
            <person name="Qi M."/>
            <person name="Li Y."/>
            <person name="Yu H."/>
            <person name="Cui Y."/>
            <person name="Wang N."/>
            <person name="Chen C."/>
            <person name="Wu H."/>
            <person name="Zhao Y."/>
            <person name="Zhang J."/>
            <person name="Li Y."/>
            <person name="Zhou W."/>
            <person name="Zhang B."/>
            <person name="Hu W."/>
            <person name="Eijk M."/>
            <person name="Tang J."/>
            <person name="Witsenboer H."/>
            <person name="Zhao S."/>
            <person name="Li Z."/>
            <person name="Zhang A."/>
            <person name="Wang D."/>
            <person name="Liang C."/>
        </authorList>
    </citation>
    <scope>NUCLEOTIDE SEQUENCE [LARGE SCALE GENOMIC DNA]</scope>
    <source>
        <strain evidence="2">cv. G1812</strain>
    </source>
</reference>
<evidence type="ECO:0000256" key="1">
    <source>
        <dbReference type="SAM" id="Phobius"/>
    </source>
</evidence>
<gene>
    <name evidence="2" type="primary">LOC125538971</name>
</gene>
<sequence length="119" mass="12956">MRIGSASSSGPWGDRLSGRFPADSFPSSHISSLYRGLAISCALVGFPHDAGCSTALAYMLLTCNDSCGNDHTIRRTPDGLSVHGAFALGFWYIMSKFCLTYIYGFVVPLFEQKKYFAPV</sequence>
<accession>A0A8R7PHH2</accession>
<keyword evidence="1" id="KW-0472">Membrane</keyword>
<dbReference type="Gramene" id="TuG1812G0200004112.01.T03">
    <property type="protein sequence ID" value="TuG1812G0200004112.01.T03"/>
    <property type="gene ID" value="TuG1812G0200004112.01"/>
</dbReference>
<evidence type="ECO:0000313" key="2">
    <source>
        <dbReference type="EnsemblPlants" id="TuG1812G0200004112.01.T03"/>
    </source>
</evidence>
<protein>
    <submittedName>
        <fullName evidence="2">Uncharacterized protein</fullName>
    </submittedName>
</protein>
<dbReference type="AlphaFoldDB" id="A0A8R7PHH2"/>
<evidence type="ECO:0000313" key="3">
    <source>
        <dbReference type="Proteomes" id="UP000015106"/>
    </source>
</evidence>
<proteinExistence type="predicted"/>